<evidence type="ECO:0000256" key="3">
    <source>
        <dbReference type="ARBA" id="ARBA00023015"/>
    </source>
</evidence>
<keyword evidence="1 6" id="KW-0597">Phosphoprotein</keyword>
<dbReference type="RefSeq" id="WP_145873937.1">
    <property type="nucleotide sequence ID" value="NZ_CP046904.1"/>
</dbReference>
<dbReference type="Pfam" id="PF00072">
    <property type="entry name" value="Response_reg"/>
    <property type="match status" value="1"/>
</dbReference>
<keyword evidence="5" id="KW-0804">Transcription</keyword>
<dbReference type="InterPro" id="IPR039420">
    <property type="entry name" value="WalR-like"/>
</dbReference>
<feature type="DNA-binding region" description="OmpR/PhoB-type" evidence="7">
    <location>
        <begin position="124"/>
        <end position="218"/>
    </location>
</feature>
<evidence type="ECO:0000259" key="8">
    <source>
        <dbReference type="PROSITE" id="PS50110"/>
    </source>
</evidence>
<dbReference type="GO" id="GO:0032993">
    <property type="term" value="C:protein-DNA complex"/>
    <property type="evidence" value="ECO:0007669"/>
    <property type="project" value="TreeGrafter"/>
</dbReference>
<dbReference type="InterPro" id="IPR011006">
    <property type="entry name" value="CheY-like_superfamily"/>
</dbReference>
<accession>A0A562Q0Z6</accession>
<reference evidence="11" key="2">
    <citation type="submission" date="2019-07" db="EMBL/GenBank/DDBJ databases">
        <authorList>
            <person name="Whitman W."/>
            <person name="Huntemann M."/>
            <person name="Clum A."/>
            <person name="Pillay M."/>
            <person name="Palaniappan K."/>
            <person name="Varghese N."/>
            <person name="Mikhailova N."/>
            <person name="Stamatis D."/>
            <person name="Reddy T."/>
            <person name="Daum C."/>
            <person name="Shapiro N."/>
            <person name="Ivanova N."/>
            <person name="Kyrpides N."/>
            <person name="Woyke T."/>
        </authorList>
    </citation>
    <scope>NUCLEOTIDE SEQUENCE</scope>
    <source>
        <strain evidence="11">CGMCC 1.10685</strain>
    </source>
</reference>
<dbReference type="GO" id="GO:0000156">
    <property type="term" value="F:phosphorelay response regulator activity"/>
    <property type="evidence" value="ECO:0007669"/>
    <property type="project" value="TreeGrafter"/>
</dbReference>
<evidence type="ECO:0000313" key="10">
    <source>
        <dbReference type="EMBL" id="QGZ38155.1"/>
    </source>
</evidence>
<evidence type="ECO:0000313" key="13">
    <source>
        <dbReference type="Proteomes" id="UP000437862"/>
    </source>
</evidence>
<evidence type="ECO:0000256" key="6">
    <source>
        <dbReference type="PROSITE-ProRule" id="PRU00169"/>
    </source>
</evidence>
<dbReference type="Gene3D" id="3.40.50.2300">
    <property type="match status" value="1"/>
</dbReference>
<evidence type="ECO:0000256" key="5">
    <source>
        <dbReference type="ARBA" id="ARBA00023163"/>
    </source>
</evidence>
<evidence type="ECO:0000313" key="12">
    <source>
        <dbReference type="Proteomes" id="UP000315112"/>
    </source>
</evidence>
<sequence>MRILLVEDDESLASGLLLALRRAGYTVEHVQDGAAAVRALTDNHFDLVILDLGLPRLDGTEVLAALRRGGSAIPVLVLSARDAVRDRIGALDLGADDYLVKPFDLDELLARLRVLERRRVGLPVNRLRLGELELDLAALSVRWQGKPVELQLREFMLLKRLAEHPHKVFHRNELEESIYGWGDGVASNAIDVYVHHLRKKISPRIVETVRGMGYRIGQADVADAETAEPAAPADTAP</sequence>
<dbReference type="Proteomes" id="UP000437862">
    <property type="component" value="Chromosome"/>
</dbReference>
<dbReference type="InterPro" id="IPR001789">
    <property type="entry name" value="Sig_transdc_resp-reg_receiver"/>
</dbReference>
<dbReference type="Pfam" id="PF00486">
    <property type="entry name" value="Trans_reg_C"/>
    <property type="match status" value="1"/>
</dbReference>
<dbReference type="EMBL" id="CP046904">
    <property type="protein sequence ID" value="QGZ38155.1"/>
    <property type="molecule type" value="Genomic_DNA"/>
</dbReference>
<keyword evidence="3" id="KW-0805">Transcription regulation</keyword>
<dbReference type="SMART" id="SM00448">
    <property type="entry name" value="REC"/>
    <property type="match status" value="1"/>
</dbReference>
<dbReference type="EMBL" id="VLKW01000002">
    <property type="protein sequence ID" value="TWI50324.1"/>
    <property type="molecule type" value="Genomic_DNA"/>
</dbReference>
<feature type="modified residue" description="4-aspartylphosphate" evidence="6">
    <location>
        <position position="51"/>
    </location>
</feature>
<evidence type="ECO:0000259" key="9">
    <source>
        <dbReference type="PROSITE" id="PS51755"/>
    </source>
</evidence>
<dbReference type="PANTHER" id="PTHR48111">
    <property type="entry name" value="REGULATOR OF RPOS"/>
    <property type="match status" value="1"/>
</dbReference>
<evidence type="ECO:0000256" key="2">
    <source>
        <dbReference type="ARBA" id="ARBA00023012"/>
    </source>
</evidence>
<dbReference type="InterPro" id="IPR036388">
    <property type="entry name" value="WH-like_DNA-bd_sf"/>
</dbReference>
<evidence type="ECO:0000256" key="4">
    <source>
        <dbReference type="ARBA" id="ARBA00023125"/>
    </source>
</evidence>
<dbReference type="PANTHER" id="PTHR48111:SF67">
    <property type="entry name" value="TRANSCRIPTIONAL REGULATORY PROTEIN TCTD"/>
    <property type="match status" value="1"/>
</dbReference>
<dbReference type="FunFam" id="3.40.50.2300:FF:000002">
    <property type="entry name" value="DNA-binding response regulator PhoP"/>
    <property type="match status" value="1"/>
</dbReference>
<gene>
    <name evidence="10" type="ORF">GO485_03225</name>
    <name evidence="11" type="ORF">IP92_01553</name>
</gene>
<reference evidence="11 12" key="1">
    <citation type="journal article" date="2015" name="Stand. Genomic Sci.">
        <title>Genomic Encyclopedia of Bacterial and Archaeal Type Strains, Phase III: the genomes of soil and plant-associated and newly described type strains.</title>
        <authorList>
            <person name="Whitman W.B."/>
            <person name="Woyke T."/>
            <person name="Klenk H.P."/>
            <person name="Zhou Y."/>
            <person name="Lilburn T.G."/>
            <person name="Beck B.J."/>
            <person name="De Vos P."/>
            <person name="Vandamme P."/>
            <person name="Eisen J.A."/>
            <person name="Garrity G."/>
            <person name="Hugenholtz P."/>
            <person name="Kyrpides N.C."/>
        </authorList>
    </citation>
    <scope>NUCLEOTIDE SEQUENCE [LARGE SCALE GENOMIC DNA]</scope>
    <source>
        <strain evidence="11 12">CGMCC 1.10685</strain>
    </source>
</reference>
<dbReference type="CDD" id="cd00383">
    <property type="entry name" value="trans_reg_C"/>
    <property type="match status" value="1"/>
</dbReference>
<dbReference type="PROSITE" id="PS51755">
    <property type="entry name" value="OMPR_PHOB"/>
    <property type="match status" value="1"/>
</dbReference>
<dbReference type="Proteomes" id="UP000315112">
    <property type="component" value="Unassembled WGS sequence"/>
</dbReference>
<keyword evidence="4 7" id="KW-0238">DNA-binding</keyword>
<organism evidence="11 12">
    <name type="scientific">Pseudoduganella flava</name>
    <dbReference type="NCBI Taxonomy" id="871742"/>
    <lineage>
        <taxon>Bacteria</taxon>
        <taxon>Pseudomonadati</taxon>
        <taxon>Pseudomonadota</taxon>
        <taxon>Betaproteobacteria</taxon>
        <taxon>Burkholderiales</taxon>
        <taxon>Oxalobacteraceae</taxon>
        <taxon>Telluria group</taxon>
        <taxon>Pseudoduganella</taxon>
    </lineage>
</organism>
<dbReference type="GO" id="GO:0006355">
    <property type="term" value="P:regulation of DNA-templated transcription"/>
    <property type="evidence" value="ECO:0007669"/>
    <property type="project" value="InterPro"/>
</dbReference>
<dbReference type="InterPro" id="IPR001867">
    <property type="entry name" value="OmpR/PhoB-type_DNA-bd"/>
</dbReference>
<proteinExistence type="predicted"/>
<dbReference type="SMART" id="SM00862">
    <property type="entry name" value="Trans_reg_C"/>
    <property type="match status" value="1"/>
</dbReference>
<keyword evidence="13" id="KW-1185">Reference proteome</keyword>
<dbReference type="OrthoDB" id="9802426at2"/>
<dbReference type="GO" id="GO:0000976">
    <property type="term" value="F:transcription cis-regulatory region binding"/>
    <property type="evidence" value="ECO:0007669"/>
    <property type="project" value="TreeGrafter"/>
</dbReference>
<feature type="domain" description="OmpR/PhoB-type" evidence="9">
    <location>
        <begin position="124"/>
        <end position="218"/>
    </location>
</feature>
<dbReference type="GO" id="GO:0005829">
    <property type="term" value="C:cytosol"/>
    <property type="evidence" value="ECO:0007669"/>
    <property type="project" value="TreeGrafter"/>
</dbReference>
<evidence type="ECO:0000256" key="7">
    <source>
        <dbReference type="PROSITE-ProRule" id="PRU01091"/>
    </source>
</evidence>
<evidence type="ECO:0000313" key="11">
    <source>
        <dbReference type="EMBL" id="TWI50324.1"/>
    </source>
</evidence>
<dbReference type="Gene3D" id="6.10.250.690">
    <property type="match status" value="1"/>
</dbReference>
<feature type="domain" description="Response regulatory" evidence="8">
    <location>
        <begin position="2"/>
        <end position="116"/>
    </location>
</feature>
<dbReference type="SUPFAM" id="SSF52172">
    <property type="entry name" value="CheY-like"/>
    <property type="match status" value="1"/>
</dbReference>
<reference evidence="10 13" key="3">
    <citation type="submission" date="2019-12" db="EMBL/GenBank/DDBJ databases">
        <title>Draft Genome Sequences of Six Type Strains of the Genus Massilia.</title>
        <authorList>
            <person name="Miess H."/>
            <person name="Frediansyah A."/>
            <person name="Goeker M."/>
            <person name="Gross H."/>
        </authorList>
    </citation>
    <scope>NUCLEOTIDE SEQUENCE [LARGE SCALE GENOMIC DNA]</scope>
    <source>
        <strain evidence="10 13">DSM 26639</strain>
    </source>
</reference>
<dbReference type="PROSITE" id="PS50110">
    <property type="entry name" value="RESPONSE_REGULATORY"/>
    <property type="match status" value="1"/>
</dbReference>
<name>A0A562Q0Z6_9BURK</name>
<protein>
    <submittedName>
        <fullName evidence="10 11">Response regulator</fullName>
    </submittedName>
</protein>
<evidence type="ECO:0000256" key="1">
    <source>
        <dbReference type="ARBA" id="ARBA00022553"/>
    </source>
</evidence>
<dbReference type="Gene3D" id="1.10.10.10">
    <property type="entry name" value="Winged helix-like DNA-binding domain superfamily/Winged helix DNA-binding domain"/>
    <property type="match status" value="1"/>
</dbReference>
<keyword evidence="2" id="KW-0902">Two-component regulatory system</keyword>
<dbReference type="AlphaFoldDB" id="A0A562Q0Z6"/>